<protein>
    <submittedName>
        <fullName evidence="4">Membrane protein</fullName>
    </submittedName>
</protein>
<dbReference type="EMBL" id="CP002376">
    <property type="protein sequence ID" value="AEZ59841.1"/>
    <property type="molecule type" value="Genomic_DNA"/>
</dbReference>
<dbReference type="RefSeq" id="WP_014342495.1">
    <property type="nucleotide sequence ID" value="NC_016843.1"/>
</dbReference>
<accession>A0AAU8PI34</accession>
<evidence type="ECO:0000256" key="1">
    <source>
        <dbReference type="SAM" id="Coils"/>
    </source>
</evidence>
<sequence>MRNGEYSRSHGRSVRTVHPFLLGVSVYQYPVCRTTVNGSYAQSFAALLFFPQIAVAFSATAPAPSFDSFLSARQRHPPASSFLASPAAPTHPLFATARTTAAQLLSTPPAPARPRPRPDHVIPKEKWRLAVADFTFHGIPKIFQRYVRPARELLFIELKKLPLRHFLSEAEQRERAALPHEEAYHARLKERAHLQRARDFVSLHPVSDHARRLRTAAFEKQIKEKEQEIERARVEVRTARARFFRPWLQAEVLVLGAQNEPHALPERFHLATHLRQKKLSALVTGKLVDVAGYVRISLYLSTGLEAEPTREFTLAGPYRELPRLMHTLSAQLRSAIENAQPVRIVFDVHPPHARLSFQGVPVEDLSKPLISYPGRYVVDVSAAGYFSATKEIYIENRPAFSLRVRLVARPQHRVRVQLTDNSAAPIFSGARSVGVTPFSTVVTDLREIFTVGPAGARSFAFIERGTFPNSQPSTLVLPAPNPNATQDLAYKRDVAYWSFGALCIAVPIALILGSTLADTHQALERAKAASAQSSPPPPPPPAQAGTDALERKRQHLLIGTGVAVGVAVILSINFIVHAARYLNAVMHNAPQAVRPRADKDIQTLTHRDEAEEDQEEDS</sequence>
<dbReference type="AlphaFoldDB" id="A0AAU8PI34"/>
<evidence type="ECO:0000313" key="4">
    <source>
        <dbReference type="EMBL" id="AEZ59841.1"/>
    </source>
</evidence>
<gene>
    <name evidence="4" type="ordered locus">TPEGAU_0577</name>
</gene>
<evidence type="ECO:0000256" key="2">
    <source>
        <dbReference type="SAM" id="MobiDB-lite"/>
    </source>
</evidence>
<keyword evidence="1" id="KW-0175">Coiled coil</keyword>
<organism evidence="4 5">
    <name type="scientific">Treponema pallidum subsp. pertenue (strain Gauthier)</name>
    <dbReference type="NCBI Taxonomy" id="491080"/>
    <lineage>
        <taxon>Bacteria</taxon>
        <taxon>Pseudomonadati</taxon>
        <taxon>Spirochaetota</taxon>
        <taxon>Spirochaetia</taxon>
        <taxon>Spirochaetales</taxon>
        <taxon>Treponemataceae</taxon>
        <taxon>Treponema</taxon>
    </lineage>
</organism>
<keyword evidence="3" id="KW-0472">Membrane</keyword>
<name>A0AAU8PI34_TREPG</name>
<reference evidence="5" key="1">
    <citation type="journal article" date="2012" name="PLoS Negl. Trop. Dis.">
        <title>Whole genome sequences of three Treponema pallidum ssp. pertenue strains: yaws and syphilis treponemes differ in less than 0.2% of the genome sequence.</title>
        <authorList>
            <person name="Cejkova D."/>
            <person name="Zobanikova M."/>
            <person name="Chen L."/>
            <person name="Pospisilova P."/>
            <person name="Strouhal M."/>
            <person name="Qin X."/>
            <person name="Mikalova L."/>
            <person name="Norris S.J."/>
            <person name="Muzny D.M."/>
            <person name="Gibbs R.A."/>
            <person name="Fulton L.L."/>
            <person name="Sodergren E."/>
            <person name="Weinstock G.M."/>
            <person name="Smajs D."/>
        </authorList>
    </citation>
    <scope>NUCLEOTIDE SEQUENCE [LARGE SCALE GENOMIC DNA]</scope>
    <source>
        <strain evidence="5">Gauthier</strain>
    </source>
</reference>
<evidence type="ECO:0000256" key="3">
    <source>
        <dbReference type="SAM" id="Phobius"/>
    </source>
</evidence>
<dbReference type="KEGG" id="tpg:TPEGAU_0577"/>
<feature type="region of interest" description="Disordered" evidence="2">
    <location>
        <begin position="592"/>
        <end position="618"/>
    </location>
</feature>
<feature type="region of interest" description="Disordered" evidence="2">
    <location>
        <begin position="523"/>
        <end position="547"/>
    </location>
</feature>
<dbReference type="Proteomes" id="UP000008192">
    <property type="component" value="Chromosome"/>
</dbReference>
<feature type="coiled-coil region" evidence="1">
    <location>
        <begin position="215"/>
        <end position="242"/>
    </location>
</feature>
<feature type="compositionally biased region" description="Basic and acidic residues" evidence="2">
    <location>
        <begin position="595"/>
        <end position="609"/>
    </location>
</feature>
<feature type="transmembrane region" description="Helical" evidence="3">
    <location>
        <begin position="494"/>
        <end position="517"/>
    </location>
</feature>
<proteinExistence type="predicted"/>
<feature type="transmembrane region" description="Helical" evidence="3">
    <location>
        <begin position="556"/>
        <end position="576"/>
    </location>
</feature>
<keyword evidence="3" id="KW-1133">Transmembrane helix</keyword>
<evidence type="ECO:0000313" key="5">
    <source>
        <dbReference type="Proteomes" id="UP000008192"/>
    </source>
</evidence>
<keyword evidence="3" id="KW-0812">Transmembrane</keyword>